<keyword evidence="1" id="KW-0732">Signal</keyword>
<evidence type="ECO:0000313" key="3">
    <source>
        <dbReference type="Proteomes" id="UP001652445"/>
    </source>
</evidence>
<proteinExistence type="predicted"/>
<organism evidence="2 3">
    <name type="scientific">Paenibacillus baimaensis</name>
    <dbReference type="NCBI Taxonomy" id="2982185"/>
    <lineage>
        <taxon>Bacteria</taxon>
        <taxon>Bacillati</taxon>
        <taxon>Bacillota</taxon>
        <taxon>Bacilli</taxon>
        <taxon>Bacillales</taxon>
        <taxon>Paenibacillaceae</taxon>
        <taxon>Paenibacillus</taxon>
    </lineage>
</organism>
<dbReference type="Proteomes" id="UP001652445">
    <property type="component" value="Unassembled WGS sequence"/>
</dbReference>
<dbReference type="RefSeq" id="WP_262688150.1">
    <property type="nucleotide sequence ID" value="NZ_JAOQIO010000116.1"/>
</dbReference>
<gene>
    <name evidence="2" type="ORF">OB236_35045</name>
</gene>
<dbReference type="PANTHER" id="PTHR43649:SF17">
    <property type="entry name" value="ABC TRANSPORTER SOLUTE BINDING PROTEIN-SUGAR TRANSPORT"/>
    <property type="match status" value="1"/>
</dbReference>
<comment type="caution">
    <text evidence="2">The sequence shown here is derived from an EMBL/GenBank/DDBJ whole genome shotgun (WGS) entry which is preliminary data.</text>
</comment>
<keyword evidence="3" id="KW-1185">Reference proteome</keyword>
<dbReference type="PANTHER" id="PTHR43649">
    <property type="entry name" value="ARABINOSE-BINDING PROTEIN-RELATED"/>
    <property type="match status" value="1"/>
</dbReference>
<dbReference type="PROSITE" id="PS51257">
    <property type="entry name" value="PROKAR_LIPOPROTEIN"/>
    <property type="match status" value="1"/>
</dbReference>
<evidence type="ECO:0008006" key="4">
    <source>
        <dbReference type="Google" id="ProtNLM"/>
    </source>
</evidence>
<evidence type="ECO:0000313" key="2">
    <source>
        <dbReference type="EMBL" id="MCU6797358.1"/>
    </source>
</evidence>
<feature type="signal peptide" evidence="1">
    <location>
        <begin position="1"/>
        <end position="32"/>
    </location>
</feature>
<sequence>MNPKVVRHVGSWVSAALLAGTMAACSSGGSTAAPAASPAAAPTAADKGATAQPKNEAPVTIEWAGYNINDVAPDPNSEVLQEISKRFNAKLNVWTADSQKYSEVFNVRMASGEIPDILRLKGFELSKLVDSGVAAELPVDMIKQKAPNYYKLILDNDTSGSAFRSSMYKGKNYGLSAFQLDGTYPTSLVWRMDWLNNVGITKVPETLAEFEDAIYKFTNNDPDKNGKKDTYGLSSTAMQTVLGAFGPIPTDVIKGTTPYSGLWYTVKDKKVLMDAIQPEMKEGLKLLAKWYKDGVIDPEFVTGENKGGYWATSHAFINNRIGVTGNVMYYHWTPPLTEGDLGGPVYQEFMKVKPDAKYGETWALGKAIKGPDGKAFGANIWGYNNETLVITKNAAKDPKKLDTILKMLDTLVTDKDYYMLVNYGVKDKDYTVNKDGSIASKLKNPTETAQRGVSTFGMYTNNPLVVKDIFKAKYELADKVKGTGTPPSYLPSVEASGKYTADMQKLTTENYIKIITGDQPIDSFDEYVKKARAAGANEIEKQYTDVIK</sequence>
<dbReference type="SUPFAM" id="SSF53850">
    <property type="entry name" value="Periplasmic binding protein-like II"/>
    <property type="match status" value="1"/>
</dbReference>
<name>A0ABT2URS2_9BACL</name>
<evidence type="ECO:0000256" key="1">
    <source>
        <dbReference type="SAM" id="SignalP"/>
    </source>
</evidence>
<dbReference type="InterPro" id="IPR050490">
    <property type="entry name" value="Bact_solute-bd_prot1"/>
</dbReference>
<reference evidence="2 3" key="1">
    <citation type="submission" date="2022-09" db="EMBL/GenBank/DDBJ databases">
        <authorList>
            <person name="Han X.L."/>
            <person name="Wang Q."/>
            <person name="Lu T."/>
        </authorList>
    </citation>
    <scope>NUCLEOTIDE SEQUENCE [LARGE SCALE GENOMIC DNA]</scope>
    <source>
        <strain evidence="2 3">WQ 127069</strain>
    </source>
</reference>
<dbReference type="Gene3D" id="3.40.190.10">
    <property type="entry name" value="Periplasmic binding protein-like II"/>
    <property type="match status" value="2"/>
</dbReference>
<accession>A0ABT2URS2</accession>
<dbReference type="EMBL" id="JAOQIO010000116">
    <property type="protein sequence ID" value="MCU6797358.1"/>
    <property type="molecule type" value="Genomic_DNA"/>
</dbReference>
<protein>
    <recommendedName>
        <fullName evidence="4">Extracellular solute-binding protein</fullName>
    </recommendedName>
</protein>
<feature type="chain" id="PRO_5047293906" description="Extracellular solute-binding protein" evidence="1">
    <location>
        <begin position="33"/>
        <end position="548"/>
    </location>
</feature>